<accession>A0ABS5RDN1</accession>
<name>A0ABS5RDN1_9MYCO</name>
<proteinExistence type="predicted"/>
<comment type="caution">
    <text evidence="1">The sequence shown here is derived from an EMBL/GenBank/DDBJ whole genome shotgun (WGS) entry which is preliminary data.</text>
</comment>
<dbReference type="EMBL" id="JAHCLR010000003">
    <property type="protein sequence ID" value="MBS9532391.1"/>
    <property type="molecule type" value="Genomic_DNA"/>
</dbReference>
<protein>
    <submittedName>
        <fullName evidence="1">Uncharacterized protein</fullName>
    </submittedName>
</protein>
<organism evidence="1 2">
    <name type="scientific">Mycolicibacter acidiphilus</name>
    <dbReference type="NCBI Taxonomy" id="2835306"/>
    <lineage>
        <taxon>Bacteria</taxon>
        <taxon>Bacillati</taxon>
        <taxon>Actinomycetota</taxon>
        <taxon>Actinomycetes</taxon>
        <taxon>Mycobacteriales</taxon>
        <taxon>Mycobacteriaceae</taxon>
        <taxon>Mycolicibacter</taxon>
    </lineage>
</organism>
<evidence type="ECO:0000313" key="2">
    <source>
        <dbReference type="Proteomes" id="UP001519535"/>
    </source>
</evidence>
<evidence type="ECO:0000313" key="1">
    <source>
        <dbReference type="EMBL" id="MBS9532391.1"/>
    </source>
</evidence>
<reference evidence="1 2" key="1">
    <citation type="submission" date="2021-05" db="EMBL/GenBank/DDBJ databases">
        <title>Mycobacterium acidophilum sp. nov., an extremely acid-tolerant member of the genus Mycobacterium.</title>
        <authorList>
            <person name="Xia J."/>
        </authorList>
    </citation>
    <scope>NUCLEOTIDE SEQUENCE [LARGE SCALE GENOMIC DNA]</scope>
    <source>
        <strain evidence="1 2">M1</strain>
    </source>
</reference>
<sequence>MSPDDPTIGCEETLHRYSPSIPHAQWTVTDQGTQEVMIAVAAVRFDADGISCYRNRILLEHGLSWLDVKREPRNGIFSILVGDVRDVGLGVAFDPYPETEQPHPRDVAHSLIVDNGLPKKEGRVARETLAKRAKIIHTGTTA</sequence>
<dbReference type="RefSeq" id="WP_214091279.1">
    <property type="nucleotide sequence ID" value="NZ_JAHCLR010000003.1"/>
</dbReference>
<keyword evidence="2" id="KW-1185">Reference proteome</keyword>
<dbReference type="Proteomes" id="UP001519535">
    <property type="component" value="Unassembled WGS sequence"/>
</dbReference>
<gene>
    <name evidence="1" type="ORF">KIH27_02170</name>
</gene>